<dbReference type="PANTHER" id="PTHR22911">
    <property type="entry name" value="ACYL-MALONYL CONDENSING ENZYME-RELATED"/>
    <property type="match status" value="1"/>
</dbReference>
<evidence type="ECO:0000313" key="5">
    <source>
        <dbReference type="EMBL" id="MFD2618316.1"/>
    </source>
</evidence>
<comment type="subcellular location">
    <subcellularLocation>
        <location evidence="1">Endomembrane system</location>
        <topology evidence="1">Multi-pass membrane protein</topology>
    </subcellularLocation>
</comment>
<feature type="transmembrane region" description="Helical" evidence="3">
    <location>
        <begin position="32"/>
        <end position="53"/>
    </location>
</feature>
<reference evidence="6" key="1">
    <citation type="journal article" date="2019" name="Int. J. Syst. Evol. Microbiol.">
        <title>The Global Catalogue of Microorganisms (GCM) 10K type strain sequencing project: providing services to taxonomists for standard genome sequencing and annotation.</title>
        <authorList>
            <consortium name="The Broad Institute Genomics Platform"/>
            <consortium name="The Broad Institute Genome Sequencing Center for Infectious Disease"/>
            <person name="Wu L."/>
            <person name="Ma J."/>
        </authorList>
    </citation>
    <scope>NUCLEOTIDE SEQUENCE [LARGE SCALE GENOMIC DNA]</scope>
    <source>
        <strain evidence="6">TISTR 2241</strain>
    </source>
</reference>
<feature type="transmembrane region" description="Helical" evidence="3">
    <location>
        <begin position="284"/>
        <end position="302"/>
    </location>
</feature>
<protein>
    <submittedName>
        <fullName evidence="5">EamA family transporter</fullName>
    </submittedName>
</protein>
<evidence type="ECO:0000256" key="3">
    <source>
        <dbReference type="SAM" id="Phobius"/>
    </source>
</evidence>
<dbReference type="InterPro" id="IPR037185">
    <property type="entry name" value="EmrE-like"/>
</dbReference>
<keyword evidence="3" id="KW-0472">Membrane</keyword>
<feature type="domain" description="EamA" evidence="4">
    <location>
        <begin position="161"/>
        <end position="300"/>
    </location>
</feature>
<dbReference type="RefSeq" id="WP_141191385.1">
    <property type="nucleotide sequence ID" value="NZ_JBHUMR010000014.1"/>
</dbReference>
<accession>A0ABW5PTW1</accession>
<feature type="transmembrane region" description="Helical" evidence="3">
    <location>
        <begin position="96"/>
        <end position="114"/>
    </location>
</feature>
<dbReference type="PANTHER" id="PTHR22911:SF137">
    <property type="entry name" value="SOLUTE CARRIER FAMILY 35 MEMBER G2-RELATED"/>
    <property type="match status" value="1"/>
</dbReference>
<evidence type="ECO:0000256" key="2">
    <source>
        <dbReference type="ARBA" id="ARBA00007362"/>
    </source>
</evidence>
<feature type="domain" description="EamA" evidence="4">
    <location>
        <begin position="1"/>
        <end position="136"/>
    </location>
</feature>
<name>A0ABW5PTW1_9BACI</name>
<evidence type="ECO:0000259" key="4">
    <source>
        <dbReference type="Pfam" id="PF00892"/>
    </source>
</evidence>
<feature type="transmembrane region" description="Helical" evidence="3">
    <location>
        <begin position="253"/>
        <end position="275"/>
    </location>
</feature>
<feature type="transmembrane region" description="Helical" evidence="3">
    <location>
        <begin position="159"/>
        <end position="179"/>
    </location>
</feature>
<feature type="transmembrane region" description="Helical" evidence="3">
    <location>
        <begin position="230"/>
        <end position="247"/>
    </location>
</feature>
<evidence type="ECO:0000313" key="6">
    <source>
        <dbReference type="Proteomes" id="UP001597458"/>
    </source>
</evidence>
<dbReference type="SUPFAM" id="SSF103481">
    <property type="entry name" value="Multidrug resistance efflux transporter EmrE"/>
    <property type="match status" value="2"/>
</dbReference>
<keyword evidence="6" id="KW-1185">Reference proteome</keyword>
<dbReference type="Pfam" id="PF00892">
    <property type="entry name" value="EamA"/>
    <property type="match status" value="2"/>
</dbReference>
<keyword evidence="3" id="KW-0812">Transmembrane</keyword>
<sequence>MGVIFSLLNAVLFSLGNVYNRKTDKKFTGLEAMALNIGLLAIFFFPLSLMIKIMQGTPWPDVKTILLYALVGIIHSFFARWGLFNTIRYIGPSRASMIKNSAPAFTVILAFIFMDQRPTAIALIGILIILCAIWTLGWQERASDSEVKSLGETSTFTSWHKGIALGVLVAFLFASADIIRAMSMQRGPDVILATGISSMAAWITLVLFLLKEGKLIATYHKHLQSLDKNLVLATLFWGLAIITYFIAVKYLLVAYVSALIATGPIMTAFFSYLLARNDERFTKVFWICTFLMIVGAILIVFFQ</sequence>
<keyword evidence="3" id="KW-1133">Transmembrane helix</keyword>
<organism evidence="5 6">
    <name type="scientific">Terrilactibacillus laevilacticus</name>
    <dbReference type="NCBI Taxonomy" id="1380157"/>
    <lineage>
        <taxon>Bacteria</taxon>
        <taxon>Bacillati</taxon>
        <taxon>Bacillota</taxon>
        <taxon>Bacilli</taxon>
        <taxon>Bacillales</taxon>
        <taxon>Bacillaceae</taxon>
        <taxon>Terrilactibacillus</taxon>
    </lineage>
</organism>
<evidence type="ECO:0000256" key="1">
    <source>
        <dbReference type="ARBA" id="ARBA00004127"/>
    </source>
</evidence>
<feature type="transmembrane region" description="Helical" evidence="3">
    <location>
        <begin position="65"/>
        <end position="84"/>
    </location>
</feature>
<feature type="transmembrane region" description="Helical" evidence="3">
    <location>
        <begin position="191"/>
        <end position="210"/>
    </location>
</feature>
<dbReference type="Proteomes" id="UP001597458">
    <property type="component" value="Unassembled WGS sequence"/>
</dbReference>
<comment type="caution">
    <text evidence="5">The sequence shown here is derived from an EMBL/GenBank/DDBJ whole genome shotgun (WGS) entry which is preliminary data.</text>
</comment>
<dbReference type="EMBL" id="JBHUMR010000014">
    <property type="protein sequence ID" value="MFD2618316.1"/>
    <property type="molecule type" value="Genomic_DNA"/>
</dbReference>
<dbReference type="InterPro" id="IPR000620">
    <property type="entry name" value="EamA_dom"/>
</dbReference>
<gene>
    <name evidence="5" type="ORF">ACFSTF_13480</name>
</gene>
<proteinExistence type="inferred from homology"/>
<comment type="similarity">
    <text evidence="2">Belongs to the EamA transporter family.</text>
</comment>
<feature type="transmembrane region" description="Helical" evidence="3">
    <location>
        <begin position="120"/>
        <end position="138"/>
    </location>
</feature>